<dbReference type="SMART" id="SM00388">
    <property type="entry name" value="HisKA"/>
    <property type="match status" value="1"/>
</dbReference>
<dbReference type="Gene3D" id="3.30.565.10">
    <property type="entry name" value="Histidine kinase-like ATPase, C-terminal domain"/>
    <property type="match status" value="1"/>
</dbReference>
<dbReference type="InterPro" id="IPR001789">
    <property type="entry name" value="Sig_transdc_resp-reg_receiver"/>
</dbReference>
<keyword evidence="8" id="KW-0812">Transmembrane</keyword>
<dbReference type="PROSITE" id="PS50110">
    <property type="entry name" value="RESPONSE_REGULATORY"/>
    <property type="match status" value="2"/>
</dbReference>
<dbReference type="PRINTS" id="PR00344">
    <property type="entry name" value="BCTRLSENSOR"/>
</dbReference>
<dbReference type="InterPro" id="IPR035919">
    <property type="entry name" value="EAL_sf"/>
</dbReference>
<dbReference type="Gene3D" id="3.20.20.450">
    <property type="entry name" value="EAL domain"/>
    <property type="match status" value="1"/>
</dbReference>
<dbReference type="InterPro" id="IPR036097">
    <property type="entry name" value="HisK_dim/P_sf"/>
</dbReference>
<dbReference type="SMART" id="SM00448">
    <property type="entry name" value="REC"/>
    <property type="match status" value="2"/>
</dbReference>
<dbReference type="Pfam" id="PF00563">
    <property type="entry name" value="EAL"/>
    <property type="match status" value="1"/>
</dbReference>
<feature type="domain" description="Histidine kinase" evidence="15">
    <location>
        <begin position="179"/>
        <end position="396"/>
    </location>
</feature>
<dbReference type="RefSeq" id="WP_324781117.1">
    <property type="nucleotide sequence ID" value="NZ_CP141769.1"/>
</dbReference>
<evidence type="ECO:0000256" key="7">
    <source>
        <dbReference type="ARBA" id="ARBA00022679"/>
    </source>
</evidence>
<evidence type="ECO:0000256" key="14">
    <source>
        <dbReference type="PROSITE-ProRule" id="PRU00169"/>
    </source>
</evidence>
<dbReference type="CDD" id="cd00082">
    <property type="entry name" value="HisKA"/>
    <property type="match status" value="1"/>
</dbReference>
<keyword evidence="10" id="KW-0067">ATP-binding</keyword>
<dbReference type="InterPro" id="IPR008207">
    <property type="entry name" value="Sig_transdc_His_kin_Hpt_dom"/>
</dbReference>
<keyword evidence="11" id="KW-1133">Transmembrane helix</keyword>
<dbReference type="CDD" id="cd01948">
    <property type="entry name" value="EAL"/>
    <property type="match status" value="1"/>
</dbReference>
<dbReference type="Pfam" id="PF02518">
    <property type="entry name" value="HATPase_c"/>
    <property type="match status" value="1"/>
</dbReference>
<protein>
    <recommendedName>
        <fullName evidence="3">histidine kinase</fullName>
        <ecNumber evidence="3">2.7.13.3</ecNumber>
    </recommendedName>
</protein>
<accession>A0ABZ1CMH7</accession>
<keyword evidence="9" id="KW-0418">Kinase</keyword>
<dbReference type="InterPro" id="IPR011006">
    <property type="entry name" value="CheY-like_superfamily"/>
</dbReference>
<dbReference type="InterPro" id="IPR036641">
    <property type="entry name" value="HPT_dom_sf"/>
</dbReference>
<dbReference type="InterPro" id="IPR004358">
    <property type="entry name" value="Sig_transdc_His_kin-like_C"/>
</dbReference>
<dbReference type="PROSITE" id="PS50109">
    <property type="entry name" value="HIS_KIN"/>
    <property type="match status" value="1"/>
</dbReference>
<evidence type="ECO:0000256" key="9">
    <source>
        <dbReference type="ARBA" id="ARBA00022777"/>
    </source>
</evidence>
<evidence type="ECO:0000256" key="11">
    <source>
        <dbReference type="ARBA" id="ARBA00022989"/>
    </source>
</evidence>
<name>A0ABZ1CMH7_9PROT</name>
<evidence type="ECO:0000256" key="12">
    <source>
        <dbReference type="ARBA" id="ARBA00023012"/>
    </source>
</evidence>
<evidence type="ECO:0000259" key="16">
    <source>
        <dbReference type="PROSITE" id="PS50110"/>
    </source>
</evidence>
<dbReference type="InterPro" id="IPR003661">
    <property type="entry name" value="HisK_dim/P_dom"/>
</dbReference>
<evidence type="ECO:0000256" key="8">
    <source>
        <dbReference type="ARBA" id="ARBA00022692"/>
    </source>
</evidence>
<gene>
    <name evidence="18" type="ORF">VA613_06850</name>
</gene>
<dbReference type="Gene3D" id="1.20.120.160">
    <property type="entry name" value="HPT domain"/>
    <property type="match status" value="1"/>
</dbReference>
<feature type="domain" description="EAL" evidence="17">
    <location>
        <begin position="812"/>
        <end position="1065"/>
    </location>
</feature>
<comment type="catalytic activity">
    <reaction evidence="1">
        <text>ATP + protein L-histidine = ADP + protein N-phospho-L-histidine.</text>
        <dbReference type="EC" id="2.7.13.3"/>
    </reaction>
</comment>
<dbReference type="PROSITE" id="PS50883">
    <property type="entry name" value="EAL"/>
    <property type="match status" value="1"/>
</dbReference>
<dbReference type="Gene3D" id="1.10.287.130">
    <property type="match status" value="1"/>
</dbReference>
<dbReference type="Pfam" id="PF01627">
    <property type="entry name" value="Hpt"/>
    <property type="match status" value="1"/>
</dbReference>
<dbReference type="Proteomes" id="UP001334732">
    <property type="component" value="Chromosome"/>
</dbReference>
<dbReference type="SUPFAM" id="SSF141868">
    <property type="entry name" value="EAL domain-like"/>
    <property type="match status" value="1"/>
</dbReference>
<keyword evidence="10" id="KW-0547">Nucleotide-binding</keyword>
<evidence type="ECO:0000256" key="6">
    <source>
        <dbReference type="ARBA" id="ARBA00022553"/>
    </source>
</evidence>
<dbReference type="SUPFAM" id="SSF47226">
    <property type="entry name" value="Histidine-containing phosphotransfer domain, HPT domain"/>
    <property type="match status" value="1"/>
</dbReference>
<evidence type="ECO:0000256" key="2">
    <source>
        <dbReference type="ARBA" id="ARBA00004429"/>
    </source>
</evidence>
<keyword evidence="13" id="KW-0472">Membrane</keyword>
<keyword evidence="5" id="KW-0997">Cell inner membrane</keyword>
<evidence type="ECO:0000256" key="5">
    <source>
        <dbReference type="ARBA" id="ARBA00022519"/>
    </source>
</evidence>
<dbReference type="SUPFAM" id="SSF52172">
    <property type="entry name" value="CheY-like"/>
    <property type="match status" value="2"/>
</dbReference>
<proteinExistence type="predicted"/>
<evidence type="ECO:0000256" key="1">
    <source>
        <dbReference type="ARBA" id="ARBA00000085"/>
    </source>
</evidence>
<keyword evidence="19" id="KW-1185">Reference proteome</keyword>
<keyword evidence="6 14" id="KW-0597">Phosphoprotein</keyword>
<reference evidence="18 19" key="1">
    <citation type="submission" date="2023-12" db="EMBL/GenBank/DDBJ databases">
        <title>Thiobacillus sedimentum sp. nov., a chemolithoautotrophic sulfur-oxidizing bacterium isolated from freshwater sediment.</title>
        <authorList>
            <person name="Luo J."/>
            <person name="Dai C."/>
        </authorList>
    </citation>
    <scope>NUCLEOTIDE SEQUENCE [LARGE SCALE GENOMIC DNA]</scope>
    <source>
        <strain evidence="18 19">SCUT-2</strain>
    </source>
</reference>
<dbReference type="Pfam" id="PF00072">
    <property type="entry name" value="Response_reg"/>
    <property type="match status" value="2"/>
</dbReference>
<dbReference type="SMART" id="SM00387">
    <property type="entry name" value="HATPase_c"/>
    <property type="match status" value="1"/>
</dbReference>
<dbReference type="Gene3D" id="3.40.50.2300">
    <property type="match status" value="2"/>
</dbReference>
<dbReference type="InterPro" id="IPR036890">
    <property type="entry name" value="HATPase_C_sf"/>
</dbReference>
<dbReference type="SUPFAM" id="SSF47384">
    <property type="entry name" value="Homodimeric domain of signal transducing histidine kinase"/>
    <property type="match status" value="1"/>
</dbReference>
<dbReference type="PANTHER" id="PTHR43047">
    <property type="entry name" value="TWO-COMPONENT HISTIDINE PROTEIN KINASE"/>
    <property type="match status" value="1"/>
</dbReference>
<keyword evidence="12" id="KW-0902">Two-component regulatory system</keyword>
<dbReference type="InterPro" id="IPR001633">
    <property type="entry name" value="EAL_dom"/>
</dbReference>
<dbReference type="InterPro" id="IPR005467">
    <property type="entry name" value="His_kinase_dom"/>
</dbReference>
<evidence type="ECO:0000256" key="10">
    <source>
        <dbReference type="ARBA" id="ARBA00022840"/>
    </source>
</evidence>
<dbReference type="CDD" id="cd17546">
    <property type="entry name" value="REC_hyHK_CKI1_RcsC-like"/>
    <property type="match status" value="1"/>
</dbReference>
<evidence type="ECO:0000256" key="3">
    <source>
        <dbReference type="ARBA" id="ARBA00012438"/>
    </source>
</evidence>
<evidence type="ECO:0000256" key="13">
    <source>
        <dbReference type="ARBA" id="ARBA00023136"/>
    </source>
</evidence>
<dbReference type="EMBL" id="CP141769">
    <property type="protein sequence ID" value="WRS40590.1"/>
    <property type="molecule type" value="Genomic_DNA"/>
</dbReference>
<comment type="subcellular location">
    <subcellularLocation>
        <location evidence="2">Cell inner membrane</location>
        <topology evidence="2">Multi-pass membrane protein</topology>
    </subcellularLocation>
</comment>
<evidence type="ECO:0000259" key="17">
    <source>
        <dbReference type="PROSITE" id="PS50883"/>
    </source>
</evidence>
<keyword evidence="7" id="KW-0808">Transferase</keyword>
<evidence type="ECO:0000313" key="19">
    <source>
        <dbReference type="Proteomes" id="UP001334732"/>
    </source>
</evidence>
<dbReference type="SUPFAM" id="SSF55874">
    <property type="entry name" value="ATPase domain of HSP90 chaperone/DNA topoisomerase II/histidine kinase"/>
    <property type="match status" value="1"/>
</dbReference>
<organism evidence="18 19">
    <name type="scientific">Thiobacillus sedimenti</name>
    <dbReference type="NCBI Taxonomy" id="3110231"/>
    <lineage>
        <taxon>Bacteria</taxon>
        <taxon>Pseudomonadati</taxon>
        <taxon>Pseudomonadota</taxon>
        <taxon>Betaproteobacteria</taxon>
        <taxon>Nitrosomonadales</taxon>
        <taxon>Thiobacillaceae</taxon>
        <taxon>Thiobacillus</taxon>
    </lineage>
</organism>
<feature type="modified residue" description="4-aspartylphosphate" evidence="14">
    <location>
        <position position="466"/>
    </location>
</feature>
<feature type="modified residue" description="4-aspartylphosphate" evidence="14">
    <location>
        <position position="729"/>
    </location>
</feature>
<dbReference type="PANTHER" id="PTHR43047:SF72">
    <property type="entry name" value="OSMOSENSING HISTIDINE PROTEIN KINASE SLN1"/>
    <property type="match status" value="1"/>
</dbReference>
<keyword evidence="4" id="KW-1003">Cell membrane</keyword>
<dbReference type="SMART" id="SM00052">
    <property type="entry name" value="EAL"/>
    <property type="match status" value="1"/>
</dbReference>
<sequence length="1082" mass="114151">MNPDPTVAALCDLALAMAGETRPHALAVALLQRLLVHAGSEGAAVLRESAPAAAGEGFASQVYAASGLPALQALEGKTVDWPSGLLEGDGEAVPVMLPGEAIRPPALAFALPGLGHLLLLFGERPAQPAAIRSLLAPLLPRFARSLHHALESEADARALVKARGDAAAADRAKSLFLASMSHELRTPLNAILGHAQLVAMQPGLPEAVVASAEEIRQAGAGLLAQMNAMLELAGIESGRLDLKIEPLVPAEVLEACLEANAPVARFRKSPLHCDNACERCKVAADRHALPQALNQLVANAIKYGRAGGDVTLACRTLGDDRVRFSVVDEGPGIAPDAIAHLFEPFNRLGAERGPIDGAGLGLVIARRLVEAMAGRIGLDSTPEHGSTFWVELPVAAAAEAPASHAPPARQATGLRRRVLVAEDYPPNQTLLRMQLATLGYEADIVGDGAAALEAWSGGDYDLILADLNMPVLDGLALARAVREREAAGTRRTPIVCITAADHAAELRQCDDAGMDDTLVKPVTLETLRVKLEPWLGAAAPATPPALPAPPYAILDLGSLHDILGETNEAHARELVATFLRSAASGLERLAAGATGAEIAKEMHKQKSSARTVGALRYAQLAAALEAAAGSVSVGDLEAPLAALRTALGEVESARARLAGDRPAGAATAAPSLAAHGGVLVVDDDPVVLRQMSSMLRGLGFMDVLTADNGHDALRLLAERNGRLEALVCDLSMPSMDGVELLRQFGRTGFLGGVILMSGADEKVLNTAGKLADLQGLRVLGQVRKPVTAAQLSALLTRSTEHRARRRRSAAPQEVLPQSIREGIARDEFTVWFQPKVDAHSLEPVGVEALARWAHPGQGILLPDAFIAVAEREGLVGELSQLLVSHALMEGARLHDAGFPLTIAINLSALWLDDLRLPEFIHATTQAAGLLPSDVMLEVTETGLMKELATALEVLTRLRLKGFGLSIDDFGIGYSSFEQLDRIPFTELKLDRSFVNKGGSDATAHAILQGSIDMARRMALQTVAEGVESEGQLELMRALGCDRIQGYWIARPMPTEEMIAWLGARRGRGERNTVRQSPGTEPG</sequence>
<feature type="domain" description="Response regulatory" evidence="16">
    <location>
        <begin position="417"/>
        <end position="535"/>
    </location>
</feature>
<dbReference type="Pfam" id="PF00512">
    <property type="entry name" value="HisKA"/>
    <property type="match status" value="1"/>
</dbReference>
<dbReference type="EC" id="2.7.13.3" evidence="3"/>
<dbReference type="InterPro" id="IPR003594">
    <property type="entry name" value="HATPase_dom"/>
</dbReference>
<feature type="domain" description="Response regulatory" evidence="16">
    <location>
        <begin position="677"/>
        <end position="799"/>
    </location>
</feature>
<evidence type="ECO:0000313" key="18">
    <source>
        <dbReference type="EMBL" id="WRS40590.1"/>
    </source>
</evidence>
<evidence type="ECO:0000256" key="4">
    <source>
        <dbReference type="ARBA" id="ARBA00022475"/>
    </source>
</evidence>
<evidence type="ECO:0000259" key="15">
    <source>
        <dbReference type="PROSITE" id="PS50109"/>
    </source>
</evidence>